<accession>A0AC58SU89</accession>
<gene>
    <name evidence="2" type="primary">LOC142170506</name>
</gene>
<dbReference type="RefSeq" id="XP_075088534.1">
    <property type="nucleotide sequence ID" value="XM_075232433.1"/>
</dbReference>
<reference evidence="2" key="2">
    <citation type="submission" date="2025-08" db="UniProtKB">
        <authorList>
            <consortium name="RefSeq"/>
        </authorList>
    </citation>
    <scope>IDENTIFICATION</scope>
    <source>
        <tissue evidence="2">Leaf</tissue>
    </source>
</reference>
<evidence type="ECO:0000313" key="1">
    <source>
        <dbReference type="Proteomes" id="UP000790787"/>
    </source>
</evidence>
<name>A0AC58SU89_TOBAC</name>
<dbReference type="Proteomes" id="UP000790787">
    <property type="component" value="Chromosome 16"/>
</dbReference>
<reference evidence="1" key="1">
    <citation type="journal article" date="2014" name="Nat. Commun.">
        <title>The tobacco genome sequence and its comparison with those of tomato and potato.</title>
        <authorList>
            <person name="Sierro N."/>
            <person name="Battey J.N."/>
            <person name="Ouadi S."/>
            <person name="Bakaher N."/>
            <person name="Bovet L."/>
            <person name="Willig A."/>
            <person name="Goepfert S."/>
            <person name="Peitsch M.C."/>
            <person name="Ivanov N.V."/>
        </authorList>
    </citation>
    <scope>NUCLEOTIDE SEQUENCE [LARGE SCALE GENOMIC DNA]</scope>
</reference>
<evidence type="ECO:0000313" key="2">
    <source>
        <dbReference type="RefSeq" id="XP_075088534.1"/>
    </source>
</evidence>
<sequence length="807" mass="90540">MQTLKVGDIRVKDPPPAVVMNEREEENPNSKFLEREERDVLIRSWLTGTMTEESMFLIIGCTSAKQIWQSFEDNYLQASKDKEFQLKQQIQSIKMGSKTVDEYIKEFKGICDSLTAIHKPLDEDSKVINFAKGLGNKCKTLRTVMLGKPPYPTFPQFVNALRGYDMREEDSEKDHVDHAMAFQAQKTQGSFGQGRGNSFRGRGQSRGRGQYGPKFNNYRPGRQSSFPTNNQKSFSSQTNPCQICGRNNHTAVSCFYRWDYSYQSQQETPQGLSALTINEPSDNNLYMDSGATHHMVHTTGNLNNSTLFKGSDLVMVGDGKLLKITHVGNKEIGTNLKLKDVLVVPKLKKNLLSVSKLASDNACLLEFTDCDFVLKDKKTRNLLPKGSRKGDLYALDSNKADGEVHRTLAAIRSNKASHEVWHQRLEHPNSRTMKFLHSNRLVRFSSWNKNFSICTACQMGKSCKQPFENSNKIEIEPLIKVHCDLWGPSCYGRGNGGFISNGLYGTTPGFQDPTSPNHVCLLQRAIYGLKQAPKAWFQWFSEALLQLGFKGSHADSSLFVLRNNTTIIILLLYVDDIVITGNNPVLLHSLISQLSSQFALKNMGNRHFFLGIEVIPYREGLYLSQTKYAQDGVKRILRYQAGTVNFGLRITSRSSLQVVGFSDADWAGANCISWSSKKQHTVAKSSAEAEYRALAALAADVTWIVHLLHHVGVLLASPPVLYSDNISALHLSSNPILYARTKHVELDYHFIREKVTSGAMVTKYVPSLNQVADIFTKALTKQQYQFLRSKLGVVSLPTSSLRGMKVS</sequence>
<proteinExistence type="predicted"/>
<protein>
    <submittedName>
        <fullName evidence="2">Uncharacterized protein LOC142170506</fullName>
    </submittedName>
</protein>
<keyword evidence="1" id="KW-1185">Reference proteome</keyword>
<organism evidence="1 2">
    <name type="scientific">Nicotiana tabacum</name>
    <name type="common">Common tobacco</name>
    <dbReference type="NCBI Taxonomy" id="4097"/>
    <lineage>
        <taxon>Eukaryota</taxon>
        <taxon>Viridiplantae</taxon>
        <taxon>Streptophyta</taxon>
        <taxon>Embryophyta</taxon>
        <taxon>Tracheophyta</taxon>
        <taxon>Spermatophyta</taxon>
        <taxon>Magnoliopsida</taxon>
        <taxon>eudicotyledons</taxon>
        <taxon>Gunneridae</taxon>
        <taxon>Pentapetalae</taxon>
        <taxon>asterids</taxon>
        <taxon>lamiids</taxon>
        <taxon>Solanales</taxon>
        <taxon>Solanaceae</taxon>
        <taxon>Nicotianoideae</taxon>
        <taxon>Nicotianeae</taxon>
        <taxon>Nicotiana</taxon>
    </lineage>
</organism>